<name>X0V692_9ZZZZ</name>
<proteinExistence type="predicted"/>
<gene>
    <name evidence="1" type="ORF">S01H1_35883</name>
</gene>
<dbReference type="EMBL" id="BARS01022441">
    <property type="protein sequence ID" value="GAG13714.1"/>
    <property type="molecule type" value="Genomic_DNA"/>
</dbReference>
<organism evidence="1">
    <name type="scientific">marine sediment metagenome</name>
    <dbReference type="NCBI Taxonomy" id="412755"/>
    <lineage>
        <taxon>unclassified sequences</taxon>
        <taxon>metagenomes</taxon>
        <taxon>ecological metagenomes</taxon>
    </lineage>
</organism>
<comment type="caution">
    <text evidence="1">The sequence shown here is derived from an EMBL/GenBank/DDBJ whole genome shotgun (WGS) entry which is preliminary data.</text>
</comment>
<accession>X0V692</accession>
<sequence length="93" mass="9471">MVISGVGMGGLGSDQSFMFMVGAIDAVSAPLKGMGRAWDRYGGVIAGVTAKFTKVISPIIDKTLKVMGKAWGTYGTIIKGVGSIFANAIGTVA</sequence>
<evidence type="ECO:0000313" key="1">
    <source>
        <dbReference type="EMBL" id="GAG13714.1"/>
    </source>
</evidence>
<dbReference type="AlphaFoldDB" id="X0V692"/>
<feature type="non-terminal residue" evidence="1">
    <location>
        <position position="93"/>
    </location>
</feature>
<protein>
    <submittedName>
        <fullName evidence="1">Uncharacterized protein</fullName>
    </submittedName>
</protein>
<reference evidence="1" key="1">
    <citation type="journal article" date="2014" name="Front. Microbiol.">
        <title>High frequency of phylogenetically diverse reductive dehalogenase-homologous genes in deep subseafloor sedimentary metagenomes.</title>
        <authorList>
            <person name="Kawai M."/>
            <person name="Futagami T."/>
            <person name="Toyoda A."/>
            <person name="Takaki Y."/>
            <person name="Nishi S."/>
            <person name="Hori S."/>
            <person name="Arai W."/>
            <person name="Tsubouchi T."/>
            <person name="Morono Y."/>
            <person name="Uchiyama I."/>
            <person name="Ito T."/>
            <person name="Fujiyama A."/>
            <person name="Inagaki F."/>
            <person name="Takami H."/>
        </authorList>
    </citation>
    <scope>NUCLEOTIDE SEQUENCE</scope>
    <source>
        <strain evidence="1">Expedition CK06-06</strain>
    </source>
</reference>